<organism evidence="3 4">
    <name type="scientific">Sagittula marina</name>
    <dbReference type="NCBI Taxonomy" id="943940"/>
    <lineage>
        <taxon>Bacteria</taxon>
        <taxon>Pseudomonadati</taxon>
        <taxon>Pseudomonadota</taxon>
        <taxon>Alphaproteobacteria</taxon>
        <taxon>Rhodobacterales</taxon>
        <taxon>Roseobacteraceae</taxon>
        <taxon>Sagittula</taxon>
    </lineage>
</organism>
<dbReference type="InterPro" id="IPR036873">
    <property type="entry name" value="Rhodanese-like_dom_sf"/>
</dbReference>
<name>A0A7W6DX45_9RHOB</name>
<dbReference type="GO" id="GO:0002098">
    <property type="term" value="P:tRNA wobble uridine modification"/>
    <property type="evidence" value="ECO:0007669"/>
    <property type="project" value="InterPro"/>
</dbReference>
<evidence type="ECO:0000259" key="2">
    <source>
        <dbReference type="PROSITE" id="PS50206"/>
    </source>
</evidence>
<dbReference type="InterPro" id="IPR058840">
    <property type="entry name" value="AAA_SelU"/>
</dbReference>
<dbReference type="Pfam" id="PF00581">
    <property type="entry name" value="Rhodanese"/>
    <property type="match status" value="1"/>
</dbReference>
<dbReference type="PROSITE" id="PS50206">
    <property type="entry name" value="RHODANESE_3"/>
    <property type="match status" value="1"/>
</dbReference>
<evidence type="ECO:0000313" key="3">
    <source>
        <dbReference type="EMBL" id="MBB3988557.1"/>
    </source>
</evidence>
<dbReference type="PANTHER" id="PTHR30401:SF0">
    <property type="entry name" value="TRNA 2-SELENOURIDINE SYNTHASE"/>
    <property type="match status" value="1"/>
</dbReference>
<dbReference type="EC" id="2.9.1.-" evidence="3"/>
<keyword evidence="3" id="KW-0808">Transferase</keyword>
<dbReference type="Gene3D" id="3.40.250.10">
    <property type="entry name" value="Rhodanese-like domain"/>
    <property type="match status" value="1"/>
</dbReference>
<protein>
    <submittedName>
        <fullName evidence="3">tRNA 2-selenouridine synthase</fullName>
        <ecNumber evidence="3">2.9.1.-</ecNumber>
    </submittedName>
</protein>
<keyword evidence="1" id="KW-0711">Selenium</keyword>
<dbReference type="SMART" id="SM00450">
    <property type="entry name" value="RHOD"/>
    <property type="match status" value="1"/>
</dbReference>
<dbReference type="NCBIfam" id="NF008750">
    <property type="entry name" value="PRK11784.1-2"/>
    <property type="match status" value="1"/>
</dbReference>
<dbReference type="GO" id="GO:0004792">
    <property type="term" value="F:thiosulfate-cyanide sulfurtransferase activity"/>
    <property type="evidence" value="ECO:0007669"/>
    <property type="project" value="InterPro"/>
</dbReference>
<dbReference type="InterPro" id="IPR017582">
    <property type="entry name" value="SelU"/>
</dbReference>
<dbReference type="InterPro" id="IPR001307">
    <property type="entry name" value="Thiosulphate_STrfase_CS"/>
</dbReference>
<dbReference type="InterPro" id="IPR001763">
    <property type="entry name" value="Rhodanese-like_dom"/>
</dbReference>
<sequence>MTRASKTLQDLLNHGFDTVIDVRSPAEFAEDHIPGAINLPVLDNEERARVGTIYKQESPFKARKLGAALVFQNAARHVAGPLAIHDGSWRPLIYCWRGGQRSGTFAWMLKEIGWRSELVEGGYRTFRRLVVQYLYDNPLPFRMIQLGGYTGTAKTALLPLLQAREVQVLDLEGLAHHRGSLLGGLPGGQPRQKGFETALAQALLALDPTRPVVVEAESSKIGDIVLPPSLWEVMKASPWIEVFAPTQARAHYLAEAYADILADPEALAEKLSPLRFHRGHELVDTWCRLSRDGQLVELCASLAEDHYDPAYRKAMKAVDPKVLQSFTTETLDPPALDALADRIAAQLEHHQTTEI</sequence>
<proteinExistence type="predicted"/>
<dbReference type="Pfam" id="PF26341">
    <property type="entry name" value="AAA_SelU"/>
    <property type="match status" value="1"/>
</dbReference>
<evidence type="ECO:0000256" key="1">
    <source>
        <dbReference type="ARBA" id="ARBA00023266"/>
    </source>
</evidence>
<dbReference type="PROSITE" id="PS00380">
    <property type="entry name" value="RHODANESE_1"/>
    <property type="match status" value="1"/>
</dbReference>
<dbReference type="GO" id="GO:0043828">
    <property type="term" value="F:tRNA 2-selenouridine synthase activity"/>
    <property type="evidence" value="ECO:0007669"/>
    <property type="project" value="InterPro"/>
</dbReference>
<keyword evidence="4" id="KW-1185">Reference proteome</keyword>
<dbReference type="NCBIfam" id="NF008752">
    <property type="entry name" value="PRK11784.1-4"/>
    <property type="match status" value="1"/>
</dbReference>
<dbReference type="AlphaFoldDB" id="A0A7W6DX45"/>
<accession>A0A7W6DX45</accession>
<feature type="domain" description="Rhodanese" evidence="2">
    <location>
        <begin position="13"/>
        <end position="131"/>
    </location>
</feature>
<dbReference type="Proteomes" id="UP000541426">
    <property type="component" value="Unassembled WGS sequence"/>
</dbReference>
<dbReference type="NCBIfam" id="TIGR03167">
    <property type="entry name" value="tRNA_sel_U_synt"/>
    <property type="match status" value="1"/>
</dbReference>
<gene>
    <name evidence="3" type="ORF">GGQ68_004914</name>
</gene>
<dbReference type="CDD" id="cd01520">
    <property type="entry name" value="RHOD_YbbB"/>
    <property type="match status" value="1"/>
</dbReference>
<dbReference type="SUPFAM" id="SSF52821">
    <property type="entry name" value="Rhodanese/Cell cycle control phosphatase"/>
    <property type="match status" value="1"/>
</dbReference>
<dbReference type="PANTHER" id="PTHR30401">
    <property type="entry name" value="TRNA 2-SELENOURIDINE SYNTHASE"/>
    <property type="match status" value="1"/>
</dbReference>
<reference evidence="3 4" key="1">
    <citation type="submission" date="2020-08" db="EMBL/GenBank/DDBJ databases">
        <title>Genomic Encyclopedia of Type Strains, Phase IV (KMG-IV): sequencing the most valuable type-strain genomes for metagenomic binning, comparative biology and taxonomic classification.</title>
        <authorList>
            <person name="Goeker M."/>
        </authorList>
    </citation>
    <scope>NUCLEOTIDE SEQUENCE [LARGE SCALE GENOMIC DNA]</scope>
    <source>
        <strain evidence="3 4">DSM 102235</strain>
    </source>
</reference>
<dbReference type="RefSeq" id="WP_183970474.1">
    <property type="nucleotide sequence ID" value="NZ_BAABBZ010000009.1"/>
</dbReference>
<dbReference type="EMBL" id="JACIEJ010000030">
    <property type="protein sequence ID" value="MBB3988557.1"/>
    <property type="molecule type" value="Genomic_DNA"/>
</dbReference>
<comment type="caution">
    <text evidence="3">The sequence shown here is derived from an EMBL/GenBank/DDBJ whole genome shotgun (WGS) entry which is preliminary data.</text>
</comment>
<evidence type="ECO:0000313" key="4">
    <source>
        <dbReference type="Proteomes" id="UP000541426"/>
    </source>
</evidence>